<sequence>MYVGYEVREGTAWIRIERPEKLNALDLSGWHAITAHLARAADEAPGPVVLTGTGRAFCAGDDITTFQEHATPEQGMDFFIGGLYATIEAIVTHPYPVIAAVNGIAFGGGCELVLVSDLAIAADGATFSLPEGRIGAWPTVAVGVAAHVSGRKLAGELCYEMPVLDAAEARRFGLVNRVVPADGLDDEVRATVARIGAASPHALRQTKRFLTEELITAGLPKVRRALTALVEQTLPTHDLQEGTAAFLEKRAPVFDGK</sequence>
<dbReference type="Proteomes" id="UP000181980">
    <property type="component" value="Unassembled WGS sequence"/>
</dbReference>
<organism evidence="3 4">
    <name type="scientific">Jiangella alba</name>
    <dbReference type="NCBI Taxonomy" id="561176"/>
    <lineage>
        <taxon>Bacteria</taxon>
        <taxon>Bacillati</taxon>
        <taxon>Actinomycetota</taxon>
        <taxon>Actinomycetes</taxon>
        <taxon>Jiangellales</taxon>
        <taxon>Jiangellaceae</taxon>
        <taxon>Jiangella</taxon>
    </lineage>
</organism>
<dbReference type="InterPro" id="IPR051683">
    <property type="entry name" value="Enoyl-CoA_Hydratase/Isomerase"/>
</dbReference>
<gene>
    <name evidence="3" type="ORF">SAMN04488561_2194</name>
</gene>
<dbReference type="InterPro" id="IPR018376">
    <property type="entry name" value="Enoyl-CoA_hyd/isom_CS"/>
</dbReference>
<reference evidence="4" key="1">
    <citation type="submission" date="2016-10" db="EMBL/GenBank/DDBJ databases">
        <authorList>
            <person name="Varghese N."/>
            <person name="Submissions S."/>
        </authorList>
    </citation>
    <scope>NUCLEOTIDE SEQUENCE [LARGE SCALE GENOMIC DNA]</scope>
    <source>
        <strain evidence="4">DSM 45237</strain>
    </source>
</reference>
<protein>
    <submittedName>
        <fullName evidence="3">Enoyl-CoA hydratase/carnithine racemase</fullName>
    </submittedName>
</protein>
<dbReference type="PANTHER" id="PTHR42964:SF1">
    <property type="entry name" value="POLYKETIDE BIOSYNTHESIS ENOYL-COA HYDRATASE PKSH-RELATED"/>
    <property type="match status" value="1"/>
</dbReference>
<accession>A0A1H5KQ71</accession>
<dbReference type="InterPro" id="IPR001753">
    <property type="entry name" value="Enoyl-CoA_hydra/iso"/>
</dbReference>
<dbReference type="RefSeq" id="WP_069112837.1">
    <property type="nucleotide sequence ID" value="NZ_FNUC01000003.1"/>
</dbReference>
<dbReference type="PROSITE" id="PS00166">
    <property type="entry name" value="ENOYL_COA_HYDRATASE"/>
    <property type="match status" value="1"/>
</dbReference>
<dbReference type="OrthoDB" id="4308938at2"/>
<dbReference type="STRING" id="561176.SAMN04488561_2194"/>
<dbReference type="Gene3D" id="3.90.226.10">
    <property type="entry name" value="2-enoyl-CoA Hydratase, Chain A, domain 1"/>
    <property type="match status" value="1"/>
</dbReference>
<evidence type="ECO:0000313" key="3">
    <source>
        <dbReference type="EMBL" id="SEE66965.1"/>
    </source>
</evidence>
<comment type="similarity">
    <text evidence="1 2">Belongs to the enoyl-CoA hydratase/isomerase family.</text>
</comment>
<evidence type="ECO:0000313" key="4">
    <source>
        <dbReference type="Proteomes" id="UP000181980"/>
    </source>
</evidence>
<evidence type="ECO:0000256" key="1">
    <source>
        <dbReference type="ARBA" id="ARBA00005254"/>
    </source>
</evidence>
<dbReference type="EMBL" id="FNUC01000003">
    <property type="protein sequence ID" value="SEE66965.1"/>
    <property type="molecule type" value="Genomic_DNA"/>
</dbReference>
<evidence type="ECO:0000256" key="2">
    <source>
        <dbReference type="RuleBase" id="RU003707"/>
    </source>
</evidence>
<dbReference type="AlphaFoldDB" id="A0A1H5KQ71"/>
<proteinExistence type="inferred from homology"/>
<name>A0A1H5KQ71_9ACTN</name>
<dbReference type="CDD" id="cd06558">
    <property type="entry name" value="crotonase-like"/>
    <property type="match status" value="1"/>
</dbReference>
<dbReference type="Pfam" id="PF00378">
    <property type="entry name" value="ECH_1"/>
    <property type="match status" value="1"/>
</dbReference>
<keyword evidence="4" id="KW-1185">Reference proteome</keyword>
<dbReference type="SUPFAM" id="SSF52096">
    <property type="entry name" value="ClpP/crotonase"/>
    <property type="match status" value="1"/>
</dbReference>
<dbReference type="GO" id="GO:0003824">
    <property type="term" value="F:catalytic activity"/>
    <property type="evidence" value="ECO:0007669"/>
    <property type="project" value="InterPro"/>
</dbReference>
<dbReference type="PANTHER" id="PTHR42964">
    <property type="entry name" value="ENOYL-COA HYDRATASE"/>
    <property type="match status" value="1"/>
</dbReference>
<dbReference type="InterPro" id="IPR029045">
    <property type="entry name" value="ClpP/crotonase-like_dom_sf"/>
</dbReference>